<sequence length="213" mass="24355">MKVTLQGIPLELLPQRMLYIPDYHMLCLADWHLGKAAHFRKSGIPVPQPNLEKEFQSVKHLVEKRKIRRVLFLGDLFHSSSNNDWKLFDDFIRGLPEVSFTLVKGNHDIIERTGFEQIGVEMVDEIVLDDRILLTHEPLHLKTPPGVLNVAGHIHPGYRLALRARQVVLLPCFHYSCSTLTLPAFGNLTGLHPVGHNEQDEYYCILGDEVVRI</sequence>
<dbReference type="SUPFAM" id="SSF56300">
    <property type="entry name" value="Metallo-dependent phosphatases"/>
    <property type="match status" value="1"/>
</dbReference>
<proteinExistence type="predicted"/>
<gene>
    <name evidence="2" type="primary">pdeM</name>
    <name evidence="2" type="ORF">GCM10023091_00900</name>
</gene>
<dbReference type="GO" id="GO:0004519">
    <property type="term" value="F:endonuclease activity"/>
    <property type="evidence" value="ECO:0007669"/>
    <property type="project" value="UniProtKB-KW"/>
</dbReference>
<keyword evidence="2" id="KW-0436">Ligase</keyword>
<dbReference type="PANTHER" id="PTHR39323">
    <property type="entry name" value="BLR1149 PROTEIN"/>
    <property type="match status" value="1"/>
</dbReference>
<accession>A0ABP8LM11</accession>
<organism evidence="2 3">
    <name type="scientific">Ravibacter arvi</name>
    <dbReference type="NCBI Taxonomy" id="2051041"/>
    <lineage>
        <taxon>Bacteria</taxon>
        <taxon>Pseudomonadati</taxon>
        <taxon>Bacteroidota</taxon>
        <taxon>Cytophagia</taxon>
        <taxon>Cytophagales</taxon>
        <taxon>Spirosomataceae</taxon>
        <taxon>Ravibacter</taxon>
    </lineage>
</organism>
<dbReference type="InterPro" id="IPR026336">
    <property type="entry name" value="PdeM-like"/>
</dbReference>
<dbReference type="RefSeq" id="WP_345026016.1">
    <property type="nucleotide sequence ID" value="NZ_BAABEY010000001.1"/>
</dbReference>
<dbReference type="InterPro" id="IPR024173">
    <property type="entry name" value="Pesterase_MJ0037-like"/>
</dbReference>
<keyword evidence="2" id="KW-0540">Nuclease</keyword>
<dbReference type="Gene3D" id="3.60.21.10">
    <property type="match status" value="1"/>
</dbReference>
<dbReference type="PIRSF" id="PIRSF000887">
    <property type="entry name" value="Pesterase_MJ0037"/>
    <property type="match status" value="1"/>
</dbReference>
<reference evidence="3" key="1">
    <citation type="journal article" date="2019" name="Int. J. Syst. Evol. Microbiol.">
        <title>The Global Catalogue of Microorganisms (GCM) 10K type strain sequencing project: providing services to taxonomists for standard genome sequencing and annotation.</title>
        <authorList>
            <consortium name="The Broad Institute Genomics Platform"/>
            <consortium name="The Broad Institute Genome Sequencing Center for Infectious Disease"/>
            <person name="Wu L."/>
            <person name="Ma J."/>
        </authorList>
    </citation>
    <scope>NUCLEOTIDE SEQUENCE [LARGE SCALE GENOMIC DNA]</scope>
    <source>
        <strain evidence="3">JCM 31920</strain>
    </source>
</reference>
<protein>
    <submittedName>
        <fullName evidence="2">Ligase-associated DNA damage response endonuclease PdeM</fullName>
    </submittedName>
</protein>
<keyword evidence="3" id="KW-1185">Reference proteome</keyword>
<dbReference type="Pfam" id="PF00149">
    <property type="entry name" value="Metallophos"/>
    <property type="match status" value="1"/>
</dbReference>
<evidence type="ECO:0000313" key="3">
    <source>
        <dbReference type="Proteomes" id="UP001501508"/>
    </source>
</evidence>
<dbReference type="GO" id="GO:0016874">
    <property type="term" value="F:ligase activity"/>
    <property type="evidence" value="ECO:0007669"/>
    <property type="project" value="UniProtKB-KW"/>
</dbReference>
<dbReference type="Proteomes" id="UP001501508">
    <property type="component" value="Unassembled WGS sequence"/>
</dbReference>
<comment type="caution">
    <text evidence="2">The sequence shown here is derived from an EMBL/GenBank/DDBJ whole genome shotgun (WGS) entry which is preliminary data.</text>
</comment>
<dbReference type="EMBL" id="BAABEY010000001">
    <property type="protein sequence ID" value="GAA4430952.1"/>
    <property type="molecule type" value="Genomic_DNA"/>
</dbReference>
<dbReference type="NCBIfam" id="TIGR04123">
    <property type="entry name" value="P_estr_lig_assc"/>
    <property type="match status" value="1"/>
</dbReference>
<keyword evidence="2" id="KW-0255">Endonuclease</keyword>
<feature type="domain" description="Calcineurin-like phosphoesterase" evidence="1">
    <location>
        <begin position="26"/>
        <end position="135"/>
    </location>
</feature>
<dbReference type="InterPro" id="IPR029052">
    <property type="entry name" value="Metallo-depent_PP-like"/>
</dbReference>
<keyword evidence="2" id="KW-0378">Hydrolase</keyword>
<dbReference type="InterPro" id="IPR004843">
    <property type="entry name" value="Calcineurin-like_PHP"/>
</dbReference>
<name>A0ABP8LM11_9BACT</name>
<evidence type="ECO:0000313" key="2">
    <source>
        <dbReference type="EMBL" id="GAA4430952.1"/>
    </source>
</evidence>
<evidence type="ECO:0000259" key="1">
    <source>
        <dbReference type="Pfam" id="PF00149"/>
    </source>
</evidence>
<dbReference type="PANTHER" id="PTHR39323:SF1">
    <property type="entry name" value="BLR1149 PROTEIN"/>
    <property type="match status" value="1"/>
</dbReference>